<dbReference type="InterPro" id="IPR002545">
    <property type="entry name" value="CheW-lke_dom"/>
</dbReference>
<dbReference type="GO" id="GO:0007165">
    <property type="term" value="P:signal transduction"/>
    <property type="evidence" value="ECO:0007669"/>
    <property type="project" value="InterPro"/>
</dbReference>
<dbReference type="RefSeq" id="WP_321392342.1">
    <property type="nucleotide sequence ID" value="NZ_CP139487.1"/>
</dbReference>
<dbReference type="SUPFAM" id="SSF50341">
    <property type="entry name" value="CheW-like"/>
    <property type="match status" value="1"/>
</dbReference>
<evidence type="ECO:0000313" key="2">
    <source>
        <dbReference type="EMBL" id="WPU64138.1"/>
    </source>
</evidence>
<feature type="domain" description="CheW-like" evidence="1">
    <location>
        <begin position="3"/>
        <end position="141"/>
    </location>
</feature>
<dbReference type="InterPro" id="IPR039315">
    <property type="entry name" value="CheW"/>
</dbReference>
<dbReference type="Gene3D" id="2.30.30.40">
    <property type="entry name" value="SH3 Domains"/>
    <property type="match status" value="1"/>
</dbReference>
<gene>
    <name evidence="2" type="ORF">SOO65_15700</name>
</gene>
<dbReference type="GO" id="GO:0005829">
    <property type="term" value="C:cytosol"/>
    <property type="evidence" value="ECO:0007669"/>
    <property type="project" value="TreeGrafter"/>
</dbReference>
<keyword evidence="3" id="KW-1185">Reference proteome</keyword>
<reference evidence="2 3" key="1">
    <citation type="submission" date="2023-11" db="EMBL/GenBank/DDBJ databases">
        <title>Peredibacter starrii A3.12.</title>
        <authorList>
            <person name="Mitchell R.J."/>
        </authorList>
    </citation>
    <scope>NUCLEOTIDE SEQUENCE [LARGE SCALE GENOMIC DNA]</scope>
    <source>
        <strain evidence="2 3">A3.12</strain>
    </source>
</reference>
<dbReference type="PANTHER" id="PTHR22617">
    <property type="entry name" value="CHEMOTAXIS SENSOR HISTIDINE KINASE-RELATED"/>
    <property type="match status" value="1"/>
</dbReference>
<accession>A0AAX4HLJ3</accession>
<dbReference type="EMBL" id="CP139487">
    <property type="protein sequence ID" value="WPU64138.1"/>
    <property type="molecule type" value="Genomic_DNA"/>
</dbReference>
<protein>
    <submittedName>
        <fullName evidence="2">Chemotaxis protein CheW</fullName>
    </submittedName>
</protein>
<evidence type="ECO:0000313" key="3">
    <source>
        <dbReference type="Proteomes" id="UP001324634"/>
    </source>
</evidence>
<dbReference type="InterPro" id="IPR036061">
    <property type="entry name" value="CheW-like_dom_sf"/>
</dbReference>
<organism evidence="2 3">
    <name type="scientific">Peredibacter starrii</name>
    <dbReference type="NCBI Taxonomy" id="28202"/>
    <lineage>
        <taxon>Bacteria</taxon>
        <taxon>Pseudomonadati</taxon>
        <taxon>Bdellovibrionota</taxon>
        <taxon>Bacteriovoracia</taxon>
        <taxon>Bacteriovoracales</taxon>
        <taxon>Bacteriovoracaceae</taxon>
        <taxon>Peredibacter</taxon>
    </lineage>
</organism>
<sequence length="149" mass="16683">MKAGQYLTFKIKQNVYGLEIRSVREIKHMQPVSALPDVPPYMVGVINLRDHIIPIMDLRIRLGVEETQFTKDTCIIVVESDSRRMGLIVDSVNTVTDLTDSQIDSTLHETENGGFVRAIGKLEDALVLLIDIKNCFVSENDVVLVKEAA</sequence>
<evidence type="ECO:0000259" key="1">
    <source>
        <dbReference type="PROSITE" id="PS50851"/>
    </source>
</evidence>
<dbReference type="Gene3D" id="2.40.50.180">
    <property type="entry name" value="CheA-289, Domain 4"/>
    <property type="match status" value="1"/>
</dbReference>
<name>A0AAX4HLJ3_9BACT</name>
<dbReference type="KEGG" id="psti:SOO65_15700"/>
<proteinExistence type="predicted"/>
<dbReference type="Proteomes" id="UP001324634">
    <property type="component" value="Chromosome"/>
</dbReference>
<dbReference type="PROSITE" id="PS50851">
    <property type="entry name" value="CHEW"/>
    <property type="match status" value="1"/>
</dbReference>
<dbReference type="SMART" id="SM00260">
    <property type="entry name" value="CheW"/>
    <property type="match status" value="1"/>
</dbReference>
<dbReference type="PANTHER" id="PTHR22617:SF23">
    <property type="entry name" value="CHEMOTAXIS PROTEIN CHEW"/>
    <property type="match status" value="1"/>
</dbReference>
<dbReference type="Pfam" id="PF01584">
    <property type="entry name" value="CheW"/>
    <property type="match status" value="1"/>
</dbReference>
<dbReference type="GO" id="GO:0006935">
    <property type="term" value="P:chemotaxis"/>
    <property type="evidence" value="ECO:0007669"/>
    <property type="project" value="InterPro"/>
</dbReference>
<dbReference type="AlphaFoldDB" id="A0AAX4HLJ3"/>